<dbReference type="Gene3D" id="1.10.10.160">
    <property type="match status" value="1"/>
</dbReference>
<dbReference type="AlphaFoldDB" id="A0A9X2FY10"/>
<dbReference type="Gene3D" id="3.40.50.300">
    <property type="entry name" value="P-loop containing nucleotide triphosphate hydrolases"/>
    <property type="match status" value="2"/>
</dbReference>
<evidence type="ECO:0000256" key="3">
    <source>
        <dbReference type="ARBA" id="ARBA00022806"/>
    </source>
</evidence>
<dbReference type="PANTHER" id="PTHR11070:SF2">
    <property type="entry name" value="ATP-DEPENDENT DNA HELICASE SRS2"/>
    <property type="match status" value="1"/>
</dbReference>
<keyword evidence="2 7" id="KW-0378">Hydrolase</keyword>
<evidence type="ECO:0000256" key="7">
    <source>
        <dbReference type="PROSITE-ProRule" id="PRU00560"/>
    </source>
</evidence>
<dbReference type="Proteomes" id="UP001139474">
    <property type="component" value="Unassembled WGS sequence"/>
</dbReference>
<comment type="caution">
    <text evidence="9">The sequence shown here is derived from an EMBL/GenBank/DDBJ whole genome shotgun (WGS) entry which is preliminary data.</text>
</comment>
<name>A0A9X2FY10_9GAMM</name>
<dbReference type="CDD" id="cd17932">
    <property type="entry name" value="DEXQc_UvrD"/>
    <property type="match status" value="1"/>
</dbReference>
<dbReference type="GO" id="GO:0003677">
    <property type="term" value="F:DNA binding"/>
    <property type="evidence" value="ECO:0007669"/>
    <property type="project" value="UniProtKB-KW"/>
</dbReference>
<keyword evidence="1 7" id="KW-0547">Nucleotide-binding</keyword>
<accession>A0A9X2FY10</accession>
<evidence type="ECO:0000259" key="8">
    <source>
        <dbReference type="PROSITE" id="PS51198"/>
    </source>
</evidence>
<dbReference type="EMBL" id="JAMZDE010000008">
    <property type="protein sequence ID" value="MCP1340040.1"/>
    <property type="molecule type" value="Genomic_DNA"/>
</dbReference>
<gene>
    <name evidence="9" type="ORF">NJR55_10635</name>
</gene>
<keyword evidence="5" id="KW-0238">DNA-binding</keyword>
<evidence type="ECO:0000313" key="9">
    <source>
        <dbReference type="EMBL" id="MCP1340040.1"/>
    </source>
</evidence>
<dbReference type="GO" id="GO:0005524">
    <property type="term" value="F:ATP binding"/>
    <property type="evidence" value="ECO:0007669"/>
    <property type="project" value="UniProtKB-UniRule"/>
</dbReference>
<dbReference type="InterPro" id="IPR000212">
    <property type="entry name" value="DNA_helicase_UvrD/REP"/>
</dbReference>
<keyword evidence="4 7" id="KW-0067">ATP-binding</keyword>
<dbReference type="InterPro" id="IPR014016">
    <property type="entry name" value="UvrD-like_ATP-bd"/>
</dbReference>
<evidence type="ECO:0000256" key="2">
    <source>
        <dbReference type="ARBA" id="ARBA00022801"/>
    </source>
</evidence>
<dbReference type="GO" id="GO:0000725">
    <property type="term" value="P:recombinational repair"/>
    <property type="evidence" value="ECO:0007669"/>
    <property type="project" value="TreeGrafter"/>
</dbReference>
<evidence type="ECO:0000256" key="5">
    <source>
        <dbReference type="ARBA" id="ARBA00023125"/>
    </source>
</evidence>
<reference evidence="9" key="1">
    <citation type="submission" date="2022-06" db="EMBL/GenBank/DDBJ databases">
        <title>Idiomarina rhizosphaerae M1R2S28.</title>
        <authorList>
            <person name="Sun J.-Q."/>
            <person name="Li L.-F."/>
        </authorList>
    </citation>
    <scope>NUCLEOTIDE SEQUENCE</scope>
    <source>
        <strain evidence="9">M1R2S28</strain>
    </source>
</reference>
<feature type="binding site" evidence="7">
    <location>
        <begin position="21"/>
        <end position="28"/>
    </location>
    <ligand>
        <name>ATP</name>
        <dbReference type="ChEBI" id="CHEBI:30616"/>
    </ligand>
</feature>
<dbReference type="InterPro" id="IPR013986">
    <property type="entry name" value="DExx_box_DNA_helicase_dom_sf"/>
</dbReference>
<evidence type="ECO:0000256" key="6">
    <source>
        <dbReference type="ARBA" id="ARBA00034923"/>
    </source>
</evidence>
<sequence>MKLSNEQHAAVNYNGNAYVAACPGSGKTRALTAWIAKAVEELKHKNNKVLAVTFTNRAADEIKARLAESFTIENGRVWAGTIHSFALEWLIKPYASYSATLNSGYSVADEFETRKILSKLKSDKGLGFFDDVNTTFNRQGVVENQNARAEAVEQEYRQILSSRKKIDFDQSLYFAFQLMETRPEIAQNLSNIFTHICVDEVQDTQDLQYAILAKIFNESHIKPSLFIVGDENQAIYGGIGGKSLTLAELNAEFVGSNINQFTFSDNYRSTQRLVDYFSAFRGVQGGVSKAAHRNEQGIISFFNQSVDKEHLAEAISELIQTELNSGTSENDICVIAPQWAPIRSMTKKLITLLPNVKFDAPALSPFHGQQDNFWLIVSKLVLTEPSEKLFSSRVRWANELLNNLVEKHHHTRDLTAKKLLKVINSFHSDTGVGTKYLKECFEFILSELDIDLAYDLLLKEQLDLFFEKATSNIENNDGQYEDTVVALKSFFKRSTGIVINSCHGVKGEEYKTVIAFGLLKGFVPHWNDIYKQPIQVGLDAQSKMLYVIASRAKEKLFLFAENGRRTRRGDPYETSDMLNTYNYQYD</sequence>
<evidence type="ECO:0000256" key="1">
    <source>
        <dbReference type="ARBA" id="ARBA00022741"/>
    </source>
</evidence>
<keyword evidence="10" id="KW-1185">Reference proteome</keyword>
<feature type="domain" description="UvrD-like helicase ATP-binding" evidence="8">
    <location>
        <begin position="1"/>
        <end position="270"/>
    </location>
</feature>
<evidence type="ECO:0000313" key="10">
    <source>
        <dbReference type="Proteomes" id="UP001139474"/>
    </source>
</evidence>
<dbReference type="Pfam" id="PF00580">
    <property type="entry name" value="UvrD-helicase"/>
    <property type="match status" value="1"/>
</dbReference>
<dbReference type="PROSITE" id="PS51198">
    <property type="entry name" value="UVRD_HELICASE_ATP_BIND"/>
    <property type="match status" value="1"/>
</dbReference>
<dbReference type="GO" id="GO:0016787">
    <property type="term" value="F:hydrolase activity"/>
    <property type="evidence" value="ECO:0007669"/>
    <property type="project" value="UniProtKB-UniRule"/>
</dbReference>
<dbReference type="InterPro" id="IPR027417">
    <property type="entry name" value="P-loop_NTPase"/>
</dbReference>
<keyword evidence="3 7" id="KW-0347">Helicase</keyword>
<protein>
    <recommendedName>
        <fullName evidence="6">DNA 3'-5' helicase II</fullName>
    </recommendedName>
</protein>
<dbReference type="RefSeq" id="WP_253619919.1">
    <property type="nucleotide sequence ID" value="NZ_JAMZDE010000008.1"/>
</dbReference>
<organism evidence="9 10">
    <name type="scientific">Idiomarina rhizosphaerae</name>
    <dbReference type="NCBI Taxonomy" id="2961572"/>
    <lineage>
        <taxon>Bacteria</taxon>
        <taxon>Pseudomonadati</taxon>
        <taxon>Pseudomonadota</taxon>
        <taxon>Gammaproteobacteria</taxon>
        <taxon>Alteromonadales</taxon>
        <taxon>Idiomarinaceae</taxon>
        <taxon>Idiomarina</taxon>
    </lineage>
</organism>
<proteinExistence type="predicted"/>
<dbReference type="GO" id="GO:0043138">
    <property type="term" value="F:3'-5' DNA helicase activity"/>
    <property type="evidence" value="ECO:0007669"/>
    <property type="project" value="TreeGrafter"/>
</dbReference>
<evidence type="ECO:0000256" key="4">
    <source>
        <dbReference type="ARBA" id="ARBA00022840"/>
    </source>
</evidence>
<dbReference type="SUPFAM" id="SSF52540">
    <property type="entry name" value="P-loop containing nucleoside triphosphate hydrolases"/>
    <property type="match status" value="1"/>
</dbReference>
<dbReference type="PANTHER" id="PTHR11070">
    <property type="entry name" value="UVRD / RECB / PCRA DNA HELICASE FAMILY MEMBER"/>
    <property type="match status" value="1"/>
</dbReference>